<gene>
    <name evidence="1" type="ORF">A1O1_01714</name>
</gene>
<keyword evidence="2" id="KW-1185">Reference proteome</keyword>
<evidence type="ECO:0000313" key="1">
    <source>
        <dbReference type="EMBL" id="EXJ93322.1"/>
    </source>
</evidence>
<proteinExistence type="predicted"/>
<evidence type="ECO:0000313" key="2">
    <source>
        <dbReference type="Proteomes" id="UP000019484"/>
    </source>
</evidence>
<sequence length="67" mass="7408">MSFPNLETAALTYVSSSMKSMARGQRSLPDPSTSYLRYCGGKVSMMARFSSSLYLSFHPAIHVIRNA</sequence>
<dbReference type="AlphaFoldDB" id="W9YK99"/>
<reference evidence="1 2" key="1">
    <citation type="submission" date="2013-03" db="EMBL/GenBank/DDBJ databases">
        <title>The Genome Sequence of Capronia coronata CBS 617.96.</title>
        <authorList>
            <consortium name="The Broad Institute Genomics Platform"/>
            <person name="Cuomo C."/>
            <person name="de Hoog S."/>
            <person name="Gorbushina A."/>
            <person name="Walker B."/>
            <person name="Young S.K."/>
            <person name="Zeng Q."/>
            <person name="Gargeya S."/>
            <person name="Fitzgerald M."/>
            <person name="Haas B."/>
            <person name="Abouelleil A."/>
            <person name="Allen A.W."/>
            <person name="Alvarado L."/>
            <person name="Arachchi H.M."/>
            <person name="Berlin A.M."/>
            <person name="Chapman S.B."/>
            <person name="Gainer-Dewar J."/>
            <person name="Goldberg J."/>
            <person name="Griggs A."/>
            <person name="Gujja S."/>
            <person name="Hansen M."/>
            <person name="Howarth C."/>
            <person name="Imamovic A."/>
            <person name="Ireland A."/>
            <person name="Larimer J."/>
            <person name="McCowan C."/>
            <person name="Murphy C."/>
            <person name="Pearson M."/>
            <person name="Poon T.W."/>
            <person name="Priest M."/>
            <person name="Roberts A."/>
            <person name="Saif S."/>
            <person name="Shea T."/>
            <person name="Sisk P."/>
            <person name="Sykes S."/>
            <person name="Wortman J."/>
            <person name="Nusbaum C."/>
            <person name="Birren B."/>
        </authorList>
    </citation>
    <scope>NUCLEOTIDE SEQUENCE [LARGE SCALE GENOMIC DNA]</scope>
    <source>
        <strain evidence="1 2">CBS 617.96</strain>
    </source>
</reference>
<dbReference type="RefSeq" id="XP_007720816.1">
    <property type="nucleotide sequence ID" value="XM_007722626.1"/>
</dbReference>
<comment type="caution">
    <text evidence="1">The sequence shown here is derived from an EMBL/GenBank/DDBJ whole genome shotgun (WGS) entry which is preliminary data.</text>
</comment>
<dbReference type="GeneID" id="19156615"/>
<name>W9YK99_9EURO</name>
<dbReference type="EMBL" id="AMWN01000002">
    <property type="protein sequence ID" value="EXJ93322.1"/>
    <property type="molecule type" value="Genomic_DNA"/>
</dbReference>
<organism evidence="1 2">
    <name type="scientific">Capronia coronata CBS 617.96</name>
    <dbReference type="NCBI Taxonomy" id="1182541"/>
    <lineage>
        <taxon>Eukaryota</taxon>
        <taxon>Fungi</taxon>
        <taxon>Dikarya</taxon>
        <taxon>Ascomycota</taxon>
        <taxon>Pezizomycotina</taxon>
        <taxon>Eurotiomycetes</taxon>
        <taxon>Chaetothyriomycetidae</taxon>
        <taxon>Chaetothyriales</taxon>
        <taxon>Herpotrichiellaceae</taxon>
        <taxon>Capronia</taxon>
    </lineage>
</organism>
<dbReference type="HOGENOM" id="CLU_2812102_0_0_1"/>
<dbReference type="Proteomes" id="UP000019484">
    <property type="component" value="Unassembled WGS sequence"/>
</dbReference>
<accession>W9YK99</accession>
<protein>
    <submittedName>
        <fullName evidence="1">Uncharacterized protein</fullName>
    </submittedName>
</protein>